<dbReference type="RefSeq" id="WP_317844572.1">
    <property type="nucleotide sequence ID" value="NZ_CP126170.1"/>
</dbReference>
<dbReference type="SUPFAM" id="SSF47616">
    <property type="entry name" value="GST C-terminal domain-like"/>
    <property type="match status" value="1"/>
</dbReference>
<sequence>MSLPSLKLVSHPLCPFVQRAAIVLLEKGVAFERVQVDLAAKPEWFLALSPTGKVPLLQVRLPGGPEVVLFESMAICEYLEETQPGAPMFSGDPLARAQQRAWVEFGTAALGDAWQFLNAKDAATADAARAAFRDKLLRLERQLHDGPYSMGPAFCMVDAAFAPVFRYFDVLRAPVSRSVFEGLPRVSSWRAALADRPSVVSAVPDDYADRFQRHLVAQHALLAGALR</sequence>
<accession>A0ABZ0JR60</accession>
<dbReference type="InterPro" id="IPR045073">
    <property type="entry name" value="Omega/Tau-like"/>
</dbReference>
<dbReference type="SFLD" id="SFLDG00358">
    <property type="entry name" value="Main_(cytGST)"/>
    <property type="match status" value="1"/>
</dbReference>
<feature type="domain" description="GST N-terminal" evidence="4">
    <location>
        <begin position="4"/>
        <end position="87"/>
    </location>
</feature>
<keyword evidence="2" id="KW-0808">Transferase</keyword>
<feature type="domain" description="GST C-terminal" evidence="5">
    <location>
        <begin position="92"/>
        <end position="215"/>
    </location>
</feature>
<evidence type="ECO:0000313" key="6">
    <source>
        <dbReference type="EMBL" id="WOS41535.1"/>
    </source>
</evidence>
<name>A0ABZ0JR60_9XANT</name>
<evidence type="ECO:0000256" key="2">
    <source>
        <dbReference type="ARBA" id="ARBA00022679"/>
    </source>
</evidence>
<dbReference type="InterPro" id="IPR004045">
    <property type="entry name" value="Glutathione_S-Trfase_N"/>
</dbReference>
<evidence type="ECO:0000256" key="3">
    <source>
        <dbReference type="ARBA" id="ARBA00047960"/>
    </source>
</evidence>
<gene>
    <name evidence="6" type="ORF">QN243_03430</name>
</gene>
<comment type="catalytic activity">
    <reaction evidence="3">
        <text>RX + glutathione = an S-substituted glutathione + a halide anion + H(+)</text>
        <dbReference type="Rhea" id="RHEA:16437"/>
        <dbReference type="ChEBI" id="CHEBI:15378"/>
        <dbReference type="ChEBI" id="CHEBI:16042"/>
        <dbReference type="ChEBI" id="CHEBI:17792"/>
        <dbReference type="ChEBI" id="CHEBI:57925"/>
        <dbReference type="ChEBI" id="CHEBI:90779"/>
        <dbReference type="EC" id="2.5.1.18"/>
    </reaction>
</comment>
<dbReference type="InterPro" id="IPR050983">
    <property type="entry name" value="GST_Omega/HSP26"/>
</dbReference>
<evidence type="ECO:0000259" key="4">
    <source>
        <dbReference type="PROSITE" id="PS50404"/>
    </source>
</evidence>
<dbReference type="InterPro" id="IPR040079">
    <property type="entry name" value="Glutathione_S-Trfase"/>
</dbReference>
<proteinExistence type="predicted"/>
<evidence type="ECO:0000256" key="1">
    <source>
        <dbReference type="ARBA" id="ARBA00012452"/>
    </source>
</evidence>
<dbReference type="PANTHER" id="PTHR43968">
    <property type="match status" value="1"/>
</dbReference>
<dbReference type="SFLD" id="SFLDS00019">
    <property type="entry name" value="Glutathione_Transferase_(cytos"/>
    <property type="match status" value="1"/>
</dbReference>
<evidence type="ECO:0000259" key="5">
    <source>
        <dbReference type="PROSITE" id="PS50405"/>
    </source>
</evidence>
<dbReference type="CDD" id="cd00570">
    <property type="entry name" value="GST_N_family"/>
    <property type="match status" value="1"/>
</dbReference>
<dbReference type="InterPro" id="IPR010987">
    <property type="entry name" value="Glutathione-S-Trfase_C-like"/>
</dbReference>
<dbReference type="InterPro" id="IPR036282">
    <property type="entry name" value="Glutathione-S-Trfase_C_sf"/>
</dbReference>
<dbReference type="Pfam" id="PF13409">
    <property type="entry name" value="GST_N_2"/>
    <property type="match status" value="1"/>
</dbReference>
<dbReference type="PANTHER" id="PTHR43968:SF6">
    <property type="entry name" value="GLUTATHIONE S-TRANSFERASE OMEGA"/>
    <property type="match status" value="1"/>
</dbReference>
<dbReference type="PROSITE" id="PS50405">
    <property type="entry name" value="GST_CTER"/>
    <property type="match status" value="1"/>
</dbReference>
<protein>
    <recommendedName>
        <fullName evidence="1">glutathione transferase</fullName>
        <ecNumber evidence="1">2.5.1.18</ecNumber>
    </recommendedName>
</protein>
<dbReference type="EC" id="2.5.1.18" evidence="1"/>
<dbReference type="Gene3D" id="3.40.30.10">
    <property type="entry name" value="Glutaredoxin"/>
    <property type="match status" value="1"/>
</dbReference>
<evidence type="ECO:0000313" key="7">
    <source>
        <dbReference type="Proteomes" id="UP001302020"/>
    </source>
</evidence>
<dbReference type="EMBL" id="CP126172">
    <property type="protein sequence ID" value="WOS41535.1"/>
    <property type="molecule type" value="Genomic_DNA"/>
</dbReference>
<dbReference type="SFLD" id="SFLDG01152">
    <property type="entry name" value="Main.3:_Omega-_and_Tau-like"/>
    <property type="match status" value="1"/>
</dbReference>
<dbReference type="Gene3D" id="1.20.1050.10">
    <property type="match status" value="1"/>
</dbReference>
<organism evidence="6 7">
    <name type="scientific">Xanthomonas rydalmerensis</name>
    <dbReference type="NCBI Taxonomy" id="3046274"/>
    <lineage>
        <taxon>Bacteria</taxon>
        <taxon>Pseudomonadati</taxon>
        <taxon>Pseudomonadota</taxon>
        <taxon>Gammaproteobacteria</taxon>
        <taxon>Lysobacterales</taxon>
        <taxon>Lysobacteraceae</taxon>
        <taxon>Xanthomonas</taxon>
    </lineage>
</organism>
<dbReference type="SUPFAM" id="SSF52833">
    <property type="entry name" value="Thioredoxin-like"/>
    <property type="match status" value="1"/>
</dbReference>
<dbReference type="Pfam" id="PF13410">
    <property type="entry name" value="GST_C_2"/>
    <property type="match status" value="1"/>
</dbReference>
<reference evidence="6 7" key="1">
    <citation type="submission" date="2023-05" db="EMBL/GenBank/DDBJ databases">
        <title>Xanthomonas rydalmerenesis sp. nov., a novel Xanthomonas species isolated from Fragaria x ananassa.</title>
        <authorList>
            <person name="McKnight D.J.E."/>
            <person name="Wong-Bajracharya J."/>
            <person name="Okoh E.B."/>
            <person name="Snijders F."/>
            <person name="Lidbetter F."/>
            <person name="Webster J."/>
            <person name="Djordjevic S.P."/>
            <person name="Bogema D.R."/>
            <person name="Chapman T.A."/>
        </authorList>
    </citation>
    <scope>NUCLEOTIDE SEQUENCE [LARGE SCALE GENOMIC DNA]</scope>
    <source>
        <strain evidence="6 7">DAR34883</strain>
    </source>
</reference>
<dbReference type="Proteomes" id="UP001302020">
    <property type="component" value="Chromosome"/>
</dbReference>
<keyword evidence="7" id="KW-1185">Reference proteome</keyword>
<dbReference type="CDD" id="cd00299">
    <property type="entry name" value="GST_C_family"/>
    <property type="match status" value="1"/>
</dbReference>
<dbReference type="PROSITE" id="PS50404">
    <property type="entry name" value="GST_NTER"/>
    <property type="match status" value="1"/>
</dbReference>
<dbReference type="InterPro" id="IPR036249">
    <property type="entry name" value="Thioredoxin-like_sf"/>
</dbReference>